<feature type="domain" description="Protein kinase" evidence="1">
    <location>
        <begin position="1"/>
        <end position="184"/>
    </location>
</feature>
<dbReference type="InterPro" id="IPR000719">
    <property type="entry name" value="Prot_kinase_dom"/>
</dbReference>
<dbReference type="Pfam" id="PF07714">
    <property type="entry name" value="PK_Tyr_Ser-Thr"/>
    <property type="match status" value="1"/>
</dbReference>
<gene>
    <name evidence="2" type="ORF">LITE_LOCUS35397</name>
</gene>
<feature type="non-terminal residue" evidence="2">
    <location>
        <position position="1"/>
    </location>
</feature>
<reference evidence="2" key="1">
    <citation type="submission" date="2022-08" db="EMBL/GenBank/DDBJ databases">
        <authorList>
            <person name="Gutierrez-Valencia J."/>
        </authorList>
    </citation>
    <scope>NUCLEOTIDE SEQUENCE</scope>
</reference>
<dbReference type="PANTHER" id="PTHR48055:SF9">
    <property type="entry name" value="PROTEIN KINASE DOMAIN-CONTAINING PROTEIN"/>
    <property type="match status" value="1"/>
</dbReference>
<dbReference type="GO" id="GO:0005524">
    <property type="term" value="F:ATP binding"/>
    <property type="evidence" value="ECO:0007669"/>
    <property type="project" value="InterPro"/>
</dbReference>
<dbReference type="InterPro" id="IPR051564">
    <property type="entry name" value="LRR_receptor-like_kinase"/>
</dbReference>
<keyword evidence="3" id="KW-1185">Reference proteome</keyword>
<protein>
    <recommendedName>
        <fullName evidence="1">Protein kinase domain-containing protein</fullName>
    </recommendedName>
</protein>
<dbReference type="AlphaFoldDB" id="A0AAV0NWQ8"/>
<organism evidence="2 3">
    <name type="scientific">Linum tenue</name>
    <dbReference type="NCBI Taxonomy" id="586396"/>
    <lineage>
        <taxon>Eukaryota</taxon>
        <taxon>Viridiplantae</taxon>
        <taxon>Streptophyta</taxon>
        <taxon>Embryophyta</taxon>
        <taxon>Tracheophyta</taxon>
        <taxon>Spermatophyta</taxon>
        <taxon>Magnoliopsida</taxon>
        <taxon>eudicotyledons</taxon>
        <taxon>Gunneridae</taxon>
        <taxon>Pentapetalae</taxon>
        <taxon>rosids</taxon>
        <taxon>fabids</taxon>
        <taxon>Malpighiales</taxon>
        <taxon>Linaceae</taxon>
        <taxon>Linum</taxon>
    </lineage>
</organism>
<dbReference type="GO" id="GO:0004672">
    <property type="term" value="F:protein kinase activity"/>
    <property type="evidence" value="ECO:0007669"/>
    <property type="project" value="InterPro"/>
</dbReference>
<dbReference type="GO" id="GO:0016020">
    <property type="term" value="C:membrane"/>
    <property type="evidence" value="ECO:0007669"/>
    <property type="project" value="TreeGrafter"/>
</dbReference>
<evidence type="ECO:0000313" key="2">
    <source>
        <dbReference type="EMBL" id="CAI0462546.1"/>
    </source>
</evidence>
<dbReference type="PANTHER" id="PTHR48055">
    <property type="entry name" value="LEUCINE-RICH REPEAT RECEPTOR PROTEIN KINASE EMS1"/>
    <property type="match status" value="1"/>
</dbReference>
<comment type="caution">
    <text evidence="2">The sequence shown here is derived from an EMBL/GenBank/DDBJ whole genome shotgun (WGS) entry which is preliminary data.</text>
</comment>
<dbReference type="SUPFAM" id="SSF56112">
    <property type="entry name" value="Protein kinase-like (PK-like)"/>
    <property type="match status" value="1"/>
</dbReference>
<dbReference type="PROSITE" id="PS50011">
    <property type="entry name" value="PROTEIN_KINASE_DOM"/>
    <property type="match status" value="1"/>
</dbReference>
<evidence type="ECO:0000313" key="3">
    <source>
        <dbReference type="Proteomes" id="UP001154282"/>
    </source>
</evidence>
<dbReference type="InterPro" id="IPR001245">
    <property type="entry name" value="Ser-Thr/Tyr_kinase_cat_dom"/>
</dbReference>
<evidence type="ECO:0000259" key="1">
    <source>
        <dbReference type="PROSITE" id="PS50011"/>
    </source>
</evidence>
<dbReference type="Gene3D" id="1.10.510.10">
    <property type="entry name" value="Transferase(Phosphotransferase) domain 1"/>
    <property type="match status" value="1"/>
</dbReference>
<dbReference type="InterPro" id="IPR011009">
    <property type="entry name" value="Kinase-like_dom_sf"/>
</dbReference>
<accession>A0AAV0NWQ8</accession>
<name>A0AAV0NWQ8_9ROSI</name>
<dbReference type="Proteomes" id="UP001154282">
    <property type="component" value="Unassembled WGS sequence"/>
</dbReference>
<proteinExistence type="predicted"/>
<dbReference type="EMBL" id="CAMGYJ010000008">
    <property type="protein sequence ID" value="CAI0462546.1"/>
    <property type="molecule type" value="Genomic_DNA"/>
</dbReference>
<sequence length="192" mass="21731">EDRALSWLQRIEIAIDCARGLWLLHTYPGRSIVHRNIKACPYFGSLYSSSSFQLISKVINLGHSFVSSEVRGTFSYVDPEYQRNHHVNAKGDVYNFGIVLMQILSGQKLINMNHNTRMKEDFLQAYIAVTGNLSEFGDPKLNGEYSTEAFEILFKLALSCSGCKQDRQGGNKIGESAKHLNEIVELTKHHHI</sequence>